<sequence>MNTIEVSSISGIPSAKVLSDTGERAYVTLPVVVLAMLDVGRMIFLQVTDFSPHPDLAFALEISPKRLPSEFMVGSKSVEPNEILTIAVTPSKARYVWQKLALYGEPMTSHDYRDENRCNLAHMCIIVRLNFKIQVYQGGLEGFFGHIHAWKRGPDGTDDLWEGEQLDGLMHRLSLRMTSCLYSQLSLRFPIGRYIDKFVASDGATTAQNAVLNSPVVKQLELMQTQISTENAKKRRLDPRDAVFQQQLTQLPTQNEPFTFADVSADIQSEEHDSFGARSENSSRTTTKTWRARNTVDFNTLSRIECHSLPNHTEFETKALIADIIPSPEAIFVKPFKRTLKISPFRVLLTKGDEWVTLEALSEQDVCHFFGVEEAEEVIHCMPELIMAMKSLLRKEVGISVKKQVKKLASGHEYSYWAIVSSLNFLADQIPHESQN</sequence>
<dbReference type="Proteomes" id="UP000292447">
    <property type="component" value="Chromosome VI"/>
</dbReference>
<accession>A0A4P6XT09</accession>
<dbReference type="AlphaFoldDB" id="A0A4P6XT09"/>
<gene>
    <name evidence="1" type="ORF">METSCH_F03030</name>
</gene>
<evidence type="ECO:0000313" key="1">
    <source>
        <dbReference type="EMBL" id="QBM90717.1"/>
    </source>
</evidence>
<reference evidence="2" key="1">
    <citation type="submission" date="2019-03" db="EMBL/GenBank/DDBJ databases">
        <title>Snf2 controls pulcherriminic acid biosynthesis and connects pigmentation and antifungal activity of the yeast Metschnikowia pulcherrima.</title>
        <authorList>
            <person name="Gore-Lloyd D."/>
            <person name="Sumann I."/>
            <person name="Brachmann A.O."/>
            <person name="Schneeberger K."/>
            <person name="Ortiz-Merino R.A."/>
            <person name="Moreno-Beltran M."/>
            <person name="Schlaefli M."/>
            <person name="Kirner P."/>
            <person name="Santos Kron A."/>
            <person name="Wolfe K.H."/>
            <person name="Piel J."/>
            <person name="Ahrens C.H."/>
            <person name="Henk D."/>
            <person name="Freimoser F.M."/>
        </authorList>
    </citation>
    <scope>NUCLEOTIDE SEQUENCE [LARGE SCALE GENOMIC DNA]</scope>
    <source>
        <strain evidence="2">APC 1.2</strain>
    </source>
</reference>
<name>A0A4P6XT09_9ASCO</name>
<protein>
    <submittedName>
        <fullName evidence="1">Uncharacterized protein</fullName>
    </submittedName>
</protein>
<organism evidence="1 2">
    <name type="scientific">Metschnikowia aff. pulcherrima</name>
    <dbReference type="NCBI Taxonomy" id="2163413"/>
    <lineage>
        <taxon>Eukaryota</taxon>
        <taxon>Fungi</taxon>
        <taxon>Dikarya</taxon>
        <taxon>Ascomycota</taxon>
        <taxon>Saccharomycotina</taxon>
        <taxon>Pichiomycetes</taxon>
        <taxon>Metschnikowiaceae</taxon>
        <taxon>Metschnikowia</taxon>
    </lineage>
</organism>
<keyword evidence="2" id="KW-1185">Reference proteome</keyword>
<dbReference type="EMBL" id="CP034461">
    <property type="protein sequence ID" value="QBM90717.1"/>
    <property type="molecule type" value="Genomic_DNA"/>
</dbReference>
<proteinExistence type="predicted"/>
<evidence type="ECO:0000313" key="2">
    <source>
        <dbReference type="Proteomes" id="UP000292447"/>
    </source>
</evidence>